<protein>
    <submittedName>
        <fullName evidence="1">Uncharacterized protein</fullName>
    </submittedName>
</protein>
<reference evidence="2" key="1">
    <citation type="journal article" date="2011" name="PLoS Genet.">
        <title>Genomic analysis of the necrotrophic fungal pathogens Sclerotinia sclerotiorum and Botrytis cinerea.</title>
        <authorList>
            <person name="Amselem J."/>
            <person name="Cuomo C.A."/>
            <person name="van Kan J.A."/>
            <person name="Viaud M."/>
            <person name="Benito E.P."/>
            <person name="Couloux A."/>
            <person name="Coutinho P.M."/>
            <person name="de Vries R.P."/>
            <person name="Dyer P.S."/>
            <person name="Fillinger S."/>
            <person name="Fournier E."/>
            <person name="Gout L."/>
            <person name="Hahn M."/>
            <person name="Kohn L."/>
            <person name="Lapalu N."/>
            <person name="Plummer K.M."/>
            <person name="Pradier J.M."/>
            <person name="Quevillon E."/>
            <person name="Sharon A."/>
            <person name="Simon A."/>
            <person name="ten Have A."/>
            <person name="Tudzynski B."/>
            <person name="Tudzynski P."/>
            <person name="Wincker P."/>
            <person name="Andrew M."/>
            <person name="Anthouard V."/>
            <person name="Beever R.E."/>
            <person name="Beffa R."/>
            <person name="Benoit I."/>
            <person name="Bouzid O."/>
            <person name="Brault B."/>
            <person name="Chen Z."/>
            <person name="Choquer M."/>
            <person name="Collemare J."/>
            <person name="Cotton P."/>
            <person name="Danchin E.G."/>
            <person name="Da Silva C."/>
            <person name="Gautier A."/>
            <person name="Giraud C."/>
            <person name="Giraud T."/>
            <person name="Gonzalez C."/>
            <person name="Grossetete S."/>
            <person name="Guldener U."/>
            <person name="Henrissat B."/>
            <person name="Howlett B.J."/>
            <person name="Kodira C."/>
            <person name="Kretschmer M."/>
            <person name="Lappartient A."/>
            <person name="Leroch M."/>
            <person name="Levis C."/>
            <person name="Mauceli E."/>
            <person name="Neuveglise C."/>
            <person name="Oeser B."/>
            <person name="Pearson M."/>
            <person name="Poulain J."/>
            <person name="Poussereau N."/>
            <person name="Quesneville H."/>
            <person name="Rascle C."/>
            <person name="Schumacher J."/>
            <person name="Segurens B."/>
            <person name="Sexton A."/>
            <person name="Silva E."/>
            <person name="Sirven C."/>
            <person name="Soanes D.M."/>
            <person name="Talbot N.J."/>
            <person name="Templeton M."/>
            <person name="Yandava C."/>
            <person name="Yarden O."/>
            <person name="Zeng Q."/>
            <person name="Rollins J.A."/>
            <person name="Lebrun M.H."/>
            <person name="Dickman M."/>
        </authorList>
    </citation>
    <scope>NUCLEOTIDE SEQUENCE [LARGE SCALE GENOMIC DNA]</scope>
    <source>
        <strain evidence="2">T4</strain>
    </source>
</reference>
<dbReference type="Proteomes" id="UP000008177">
    <property type="component" value="Unplaced contigs"/>
</dbReference>
<dbReference type="HOGENOM" id="CLU_2996311_0_0_1"/>
<sequence>MNFIESLIPRTSTTFDHIKHDTPQVQQPNTLPILTFPIFDTKTAKYFEPPTRSFNTP</sequence>
<dbReference type="InParanoid" id="G2YKV7"/>
<gene>
    <name evidence="1" type="ORF">BofuT4_uP080500.1</name>
</gene>
<evidence type="ECO:0000313" key="1">
    <source>
        <dbReference type="EMBL" id="CCD52255.1"/>
    </source>
</evidence>
<accession>G2YKV7</accession>
<dbReference type="AlphaFoldDB" id="G2YKV7"/>
<evidence type="ECO:0000313" key="2">
    <source>
        <dbReference type="Proteomes" id="UP000008177"/>
    </source>
</evidence>
<proteinExistence type="predicted"/>
<dbReference type="EMBL" id="FQ790341">
    <property type="protein sequence ID" value="CCD52255.1"/>
    <property type="molecule type" value="Genomic_DNA"/>
</dbReference>
<organism evidence="1 2">
    <name type="scientific">Botryotinia fuckeliana (strain T4)</name>
    <name type="common">Noble rot fungus</name>
    <name type="synonym">Botrytis cinerea</name>
    <dbReference type="NCBI Taxonomy" id="999810"/>
    <lineage>
        <taxon>Eukaryota</taxon>
        <taxon>Fungi</taxon>
        <taxon>Dikarya</taxon>
        <taxon>Ascomycota</taxon>
        <taxon>Pezizomycotina</taxon>
        <taxon>Leotiomycetes</taxon>
        <taxon>Helotiales</taxon>
        <taxon>Sclerotiniaceae</taxon>
        <taxon>Botrytis</taxon>
    </lineage>
</organism>
<name>G2YKV7_BOTF4</name>